<organism evidence="2 3">
    <name type="scientific">Piloderma croceum (strain F 1598)</name>
    <dbReference type="NCBI Taxonomy" id="765440"/>
    <lineage>
        <taxon>Eukaryota</taxon>
        <taxon>Fungi</taxon>
        <taxon>Dikarya</taxon>
        <taxon>Basidiomycota</taxon>
        <taxon>Agaricomycotina</taxon>
        <taxon>Agaricomycetes</taxon>
        <taxon>Agaricomycetidae</taxon>
        <taxon>Atheliales</taxon>
        <taxon>Atheliaceae</taxon>
        <taxon>Piloderma</taxon>
    </lineage>
</organism>
<dbReference type="InterPro" id="IPR008906">
    <property type="entry name" value="HATC_C_dom"/>
</dbReference>
<dbReference type="HOGENOM" id="CLU_009123_17_1_1"/>
<dbReference type="EMBL" id="KN833147">
    <property type="protein sequence ID" value="KIM72240.1"/>
    <property type="molecule type" value="Genomic_DNA"/>
</dbReference>
<evidence type="ECO:0000313" key="3">
    <source>
        <dbReference type="Proteomes" id="UP000054166"/>
    </source>
</evidence>
<keyword evidence="3" id="KW-1185">Reference proteome</keyword>
<sequence length="53" mass="6012">AHQHEFPVIARMARDFLAIPGAMISVERLFSKSRHLCTDQRSTLKAKTLTEAM</sequence>
<reference evidence="3" key="2">
    <citation type="submission" date="2015-01" db="EMBL/GenBank/DDBJ databases">
        <title>Evolutionary Origins and Diversification of the Mycorrhizal Mutualists.</title>
        <authorList>
            <consortium name="DOE Joint Genome Institute"/>
            <consortium name="Mycorrhizal Genomics Consortium"/>
            <person name="Kohler A."/>
            <person name="Kuo A."/>
            <person name="Nagy L.G."/>
            <person name="Floudas D."/>
            <person name="Copeland A."/>
            <person name="Barry K.W."/>
            <person name="Cichocki N."/>
            <person name="Veneault-Fourrey C."/>
            <person name="LaButti K."/>
            <person name="Lindquist E.A."/>
            <person name="Lipzen A."/>
            <person name="Lundell T."/>
            <person name="Morin E."/>
            <person name="Murat C."/>
            <person name="Riley R."/>
            <person name="Ohm R."/>
            <person name="Sun H."/>
            <person name="Tunlid A."/>
            <person name="Henrissat B."/>
            <person name="Grigoriev I.V."/>
            <person name="Hibbett D.S."/>
            <person name="Martin F."/>
        </authorList>
    </citation>
    <scope>NUCLEOTIDE SEQUENCE [LARGE SCALE GENOMIC DNA]</scope>
    <source>
        <strain evidence="3">F 1598</strain>
    </source>
</reference>
<dbReference type="InterPro" id="IPR012337">
    <property type="entry name" value="RNaseH-like_sf"/>
</dbReference>
<dbReference type="SUPFAM" id="SSF53098">
    <property type="entry name" value="Ribonuclease H-like"/>
    <property type="match status" value="1"/>
</dbReference>
<dbReference type="InParanoid" id="A0A0C3EHY3"/>
<evidence type="ECO:0000313" key="2">
    <source>
        <dbReference type="EMBL" id="KIM72240.1"/>
    </source>
</evidence>
<evidence type="ECO:0000259" key="1">
    <source>
        <dbReference type="Pfam" id="PF05699"/>
    </source>
</evidence>
<dbReference type="Proteomes" id="UP000054166">
    <property type="component" value="Unassembled WGS sequence"/>
</dbReference>
<gene>
    <name evidence="2" type="ORF">PILCRDRAFT_82041</name>
</gene>
<proteinExistence type="predicted"/>
<feature type="domain" description="HAT C-terminal dimerisation" evidence="1">
    <location>
        <begin position="2"/>
        <end position="51"/>
    </location>
</feature>
<dbReference type="Pfam" id="PF05699">
    <property type="entry name" value="Dimer_Tnp_hAT"/>
    <property type="match status" value="1"/>
</dbReference>
<dbReference type="GO" id="GO:0046983">
    <property type="term" value="F:protein dimerization activity"/>
    <property type="evidence" value="ECO:0007669"/>
    <property type="project" value="InterPro"/>
</dbReference>
<reference evidence="2 3" key="1">
    <citation type="submission" date="2014-04" db="EMBL/GenBank/DDBJ databases">
        <authorList>
            <consortium name="DOE Joint Genome Institute"/>
            <person name="Kuo A."/>
            <person name="Tarkka M."/>
            <person name="Buscot F."/>
            <person name="Kohler A."/>
            <person name="Nagy L.G."/>
            <person name="Floudas D."/>
            <person name="Copeland A."/>
            <person name="Barry K.W."/>
            <person name="Cichocki N."/>
            <person name="Veneault-Fourrey C."/>
            <person name="LaButti K."/>
            <person name="Lindquist E.A."/>
            <person name="Lipzen A."/>
            <person name="Lundell T."/>
            <person name="Morin E."/>
            <person name="Murat C."/>
            <person name="Sun H."/>
            <person name="Tunlid A."/>
            <person name="Henrissat B."/>
            <person name="Grigoriev I.V."/>
            <person name="Hibbett D.S."/>
            <person name="Martin F."/>
            <person name="Nordberg H.P."/>
            <person name="Cantor M.N."/>
            <person name="Hua S.X."/>
        </authorList>
    </citation>
    <scope>NUCLEOTIDE SEQUENCE [LARGE SCALE GENOMIC DNA]</scope>
    <source>
        <strain evidence="2 3">F 1598</strain>
    </source>
</reference>
<dbReference type="OrthoDB" id="3264316at2759"/>
<protein>
    <recommendedName>
        <fullName evidence="1">HAT C-terminal dimerisation domain-containing protein</fullName>
    </recommendedName>
</protein>
<name>A0A0C3EHY3_PILCF</name>
<dbReference type="AlphaFoldDB" id="A0A0C3EHY3"/>
<feature type="non-terminal residue" evidence="2">
    <location>
        <position position="1"/>
    </location>
</feature>
<accession>A0A0C3EHY3</accession>